<name>A0A1H5L1R7_9MICO</name>
<reference evidence="3" key="1">
    <citation type="submission" date="2016-10" db="EMBL/GenBank/DDBJ databases">
        <authorList>
            <person name="Varghese N."/>
            <person name="Submissions S."/>
        </authorList>
    </citation>
    <scope>NUCLEOTIDE SEQUENCE [LARGE SCALE GENOMIC DNA]</scope>
    <source>
        <strain evidence="3">DSM 21368</strain>
    </source>
</reference>
<organism evidence="2 3">
    <name type="scientific">Ruania alba</name>
    <dbReference type="NCBI Taxonomy" id="648782"/>
    <lineage>
        <taxon>Bacteria</taxon>
        <taxon>Bacillati</taxon>
        <taxon>Actinomycetota</taxon>
        <taxon>Actinomycetes</taxon>
        <taxon>Micrococcales</taxon>
        <taxon>Ruaniaceae</taxon>
        <taxon>Ruania</taxon>
    </lineage>
</organism>
<evidence type="ECO:0000313" key="2">
    <source>
        <dbReference type="EMBL" id="SEE70527.1"/>
    </source>
</evidence>
<gene>
    <name evidence="2" type="ORF">SAMN04488554_2549</name>
</gene>
<proteinExistence type="predicted"/>
<feature type="region of interest" description="Disordered" evidence="1">
    <location>
        <begin position="23"/>
        <end position="51"/>
    </location>
</feature>
<dbReference type="EMBL" id="FNTX01000002">
    <property type="protein sequence ID" value="SEE70527.1"/>
    <property type="molecule type" value="Genomic_DNA"/>
</dbReference>
<evidence type="ECO:0000256" key="1">
    <source>
        <dbReference type="SAM" id="MobiDB-lite"/>
    </source>
</evidence>
<dbReference type="STRING" id="648782.SAMN04488554_2549"/>
<sequence length="317" mass="33848">MGVGTSSIVGVALVGLLTLTGCNPPSENGSDTPVDGSPSTSSAPDEGASDELVESALYPGAWATPIEQALTPDQDRFEAVSESSALAVEQCMIERGFTRFVAKREARPIQRYYGVIDPDVARVWGYTAPSTAGEETDDPNAAPPMENAPLAEEDIALAGTDESRTEEVTLPDGTVVARYDPEACWNIGRLQVQPHLFEMVALQMQLENMLNNASMTVENSAEFREAYDEWAACVVDKGETNPPFPDGLYGTVSSSSGEVSAEEISEAVAHAECKGETGFLREWSQLRVEAEQELIAQTPGPLAEYVALAEETYSGGS</sequence>
<protein>
    <submittedName>
        <fullName evidence="2">Uncharacterized protein</fullName>
    </submittedName>
</protein>
<accession>A0A1H5L1R7</accession>
<dbReference type="AlphaFoldDB" id="A0A1H5L1R7"/>
<keyword evidence="3" id="KW-1185">Reference proteome</keyword>
<dbReference type="Proteomes" id="UP000199220">
    <property type="component" value="Unassembled WGS sequence"/>
</dbReference>
<evidence type="ECO:0000313" key="3">
    <source>
        <dbReference type="Proteomes" id="UP000199220"/>
    </source>
</evidence>
<feature type="compositionally biased region" description="Polar residues" evidence="1">
    <location>
        <begin position="23"/>
        <end position="43"/>
    </location>
</feature>